<accession>A0A8S1MSM0</accession>
<sequence>MNESITFLFQILETNSGKLFQIEKNIENTQTKHYALEDSKQVISSQYIIQYFKSLKESLHYDLFRQFQGMLLYQEKQYYLFDYYETSQFLDQMVIDKGKIKESFSYAELKLFLKNLLIALYELHSRQIPGRLFSCNNVLFVKPNDRLVLMDFGFGPDIKQDNFDILAPPEYLKQIIDKNENQKDFDLKFDSWLIGSILYHLIKFRSINHVEISINQYERYKYDKIEQYYKYLNSIEFIPCKTTRYKENLLSFVEALLTCNREKRLSFYQIYQHQYIQDLKLEKQQEYIEFYKNCEYIHNYQEGIIDSFDLPIVHSQYTSQRKTPLIIPAESQIIKNQKSASPRSLNPKIRILSQHKIDINKIPNFPDYLSIIMNTPQFQHQSYYTYWLQIQLDCLKCYLLKYTAEKINTVLPKYNHPYINVLVYIVKKMHLIILREMSNYLKQDCFFENIKDQNWKSFLEQYEKNLPTSDQMNSYLNELTNETIAIFEQYCSNFLQVDSPIHNTTKQSLISVTVQNHNLVLNSQEFYDDCYKFELEILFQVLNDEIIKNSQDKELAQLKQLTYFCQQICSSFKRDVFQKEFKDLGKQNRQVQPQDIINYLGINNQTI</sequence>
<dbReference type="OMA" id="FNIYWLK"/>
<dbReference type="GO" id="GO:0005524">
    <property type="term" value="F:ATP binding"/>
    <property type="evidence" value="ECO:0007669"/>
    <property type="project" value="InterPro"/>
</dbReference>
<dbReference type="EMBL" id="CAJJDM010000070">
    <property type="protein sequence ID" value="CAD8082302.1"/>
    <property type="molecule type" value="Genomic_DNA"/>
</dbReference>
<feature type="domain" description="Protein kinase" evidence="1">
    <location>
        <begin position="1"/>
        <end position="276"/>
    </location>
</feature>
<evidence type="ECO:0000313" key="2">
    <source>
        <dbReference type="EMBL" id="CAD8082302.1"/>
    </source>
</evidence>
<comment type="caution">
    <text evidence="2">The sequence shown here is derived from an EMBL/GenBank/DDBJ whole genome shotgun (WGS) entry which is preliminary data.</text>
</comment>
<dbReference type="PANTHER" id="PTHR24347">
    <property type="entry name" value="SERINE/THREONINE-PROTEIN KINASE"/>
    <property type="match status" value="1"/>
</dbReference>
<dbReference type="AlphaFoldDB" id="A0A8S1MSM0"/>
<protein>
    <recommendedName>
        <fullName evidence="1">Protein kinase domain-containing protein</fullName>
    </recommendedName>
</protein>
<name>A0A8S1MSM0_PARPR</name>
<dbReference type="Pfam" id="PF00069">
    <property type="entry name" value="Pkinase"/>
    <property type="match status" value="1"/>
</dbReference>
<dbReference type="Proteomes" id="UP000688137">
    <property type="component" value="Unassembled WGS sequence"/>
</dbReference>
<evidence type="ECO:0000259" key="1">
    <source>
        <dbReference type="PROSITE" id="PS50011"/>
    </source>
</evidence>
<organism evidence="2 3">
    <name type="scientific">Paramecium primaurelia</name>
    <dbReference type="NCBI Taxonomy" id="5886"/>
    <lineage>
        <taxon>Eukaryota</taxon>
        <taxon>Sar</taxon>
        <taxon>Alveolata</taxon>
        <taxon>Ciliophora</taxon>
        <taxon>Intramacronucleata</taxon>
        <taxon>Oligohymenophorea</taxon>
        <taxon>Peniculida</taxon>
        <taxon>Parameciidae</taxon>
        <taxon>Paramecium</taxon>
    </lineage>
</organism>
<dbReference type="PROSITE" id="PS50011">
    <property type="entry name" value="PROTEIN_KINASE_DOM"/>
    <property type="match status" value="1"/>
</dbReference>
<dbReference type="GO" id="GO:0004672">
    <property type="term" value="F:protein kinase activity"/>
    <property type="evidence" value="ECO:0007669"/>
    <property type="project" value="InterPro"/>
</dbReference>
<dbReference type="InterPro" id="IPR000719">
    <property type="entry name" value="Prot_kinase_dom"/>
</dbReference>
<keyword evidence="3" id="KW-1185">Reference proteome</keyword>
<gene>
    <name evidence="2" type="ORF">PPRIM_AZ9-3.1.T0670186</name>
</gene>
<dbReference type="SMART" id="SM00220">
    <property type="entry name" value="S_TKc"/>
    <property type="match status" value="1"/>
</dbReference>
<reference evidence="2" key="1">
    <citation type="submission" date="2021-01" db="EMBL/GenBank/DDBJ databases">
        <authorList>
            <consortium name="Genoscope - CEA"/>
            <person name="William W."/>
        </authorList>
    </citation>
    <scope>NUCLEOTIDE SEQUENCE</scope>
</reference>
<evidence type="ECO:0000313" key="3">
    <source>
        <dbReference type="Proteomes" id="UP000688137"/>
    </source>
</evidence>
<proteinExistence type="predicted"/>